<name>A0A8T9C5Z1_9HELO</name>
<reference evidence="1 2" key="1">
    <citation type="submission" date="2018-05" db="EMBL/GenBank/DDBJ databases">
        <title>Genome sequencing and assembly of the regulated plant pathogen Lachnellula willkommii and related sister species for the development of diagnostic species identification markers.</title>
        <authorList>
            <person name="Giroux E."/>
            <person name="Bilodeau G."/>
        </authorList>
    </citation>
    <scope>NUCLEOTIDE SEQUENCE [LARGE SCALE GENOMIC DNA]</scope>
    <source>
        <strain evidence="1 2">CBS 268.59</strain>
    </source>
</reference>
<keyword evidence="2" id="KW-1185">Reference proteome</keyword>
<protein>
    <recommendedName>
        <fullName evidence="3">BTB domain-containing protein</fullName>
    </recommendedName>
</protein>
<proteinExistence type="predicted"/>
<evidence type="ECO:0000313" key="2">
    <source>
        <dbReference type="Proteomes" id="UP000469558"/>
    </source>
</evidence>
<dbReference type="AlphaFoldDB" id="A0A8T9C5Z1"/>
<sequence>MASSRRRSRSELLHSIIFPNHDVPAAISSSEQSCGAAPDALITTASSTSSTPPSQNTGPKATVNTYQGALFSSSSGTSSTQSESAPSSTERLILSVKDIPLLPQHPNVFSKAEWSAPFFGDAQPPTKNATSFPIPNKLNVTNDLGTKQSQANNPSSVFGGNSTMLPSTQPCNTTEGKSSAVATSPMSHPTIFQKTVSPSTISPANLRAPMQLMSCSYTVMTPRGLEPDMIIRVFRWEYHVHSITMKTHSAFFRKFLDSPDKVAAKSINTMFSKFKYEWETKVDTDGTWSLTCYSKSPDLVNYSKLKGSNVDVHAENQAFYILLQAIHNKPFVINSPQELDAATKLADYYCALPAFSNAVSGALIRSPALISSLDFDAFDMIQTAMKLRNAALFRDCVIHLLGPFHEPQFILPALWIDADADLLRLKDILSALHDKLWGKIARVDHEILSTVFGDAERGLNVWYHDAVKDAATSSQVPDEYGFLVVNLPKYYYEMYHNPKVLESVKRHIAPLLRVNLQLGTRGVAQAEVSNCWFLCVTVKDEDLPWDVKQEYW</sequence>
<dbReference type="EMBL" id="QGMK01000830">
    <property type="protein sequence ID" value="TVY78170.1"/>
    <property type="molecule type" value="Genomic_DNA"/>
</dbReference>
<evidence type="ECO:0000313" key="1">
    <source>
        <dbReference type="EMBL" id="TVY78170.1"/>
    </source>
</evidence>
<comment type="caution">
    <text evidence="1">The sequence shown here is derived from an EMBL/GenBank/DDBJ whole genome shotgun (WGS) entry which is preliminary data.</text>
</comment>
<evidence type="ECO:0008006" key="3">
    <source>
        <dbReference type="Google" id="ProtNLM"/>
    </source>
</evidence>
<gene>
    <name evidence="1" type="ORF">LSUE1_G004185</name>
</gene>
<organism evidence="1 2">
    <name type="scientific">Lachnellula suecica</name>
    <dbReference type="NCBI Taxonomy" id="602035"/>
    <lineage>
        <taxon>Eukaryota</taxon>
        <taxon>Fungi</taxon>
        <taxon>Dikarya</taxon>
        <taxon>Ascomycota</taxon>
        <taxon>Pezizomycotina</taxon>
        <taxon>Leotiomycetes</taxon>
        <taxon>Helotiales</taxon>
        <taxon>Lachnaceae</taxon>
        <taxon>Lachnellula</taxon>
    </lineage>
</organism>
<dbReference type="Proteomes" id="UP000469558">
    <property type="component" value="Unassembled WGS sequence"/>
</dbReference>
<accession>A0A8T9C5Z1</accession>
<dbReference type="OrthoDB" id="10355639at2759"/>